<keyword evidence="10" id="KW-1185">Reference proteome</keyword>
<dbReference type="Proteomes" id="UP001652432">
    <property type="component" value="Unassembled WGS sequence"/>
</dbReference>
<dbReference type="RefSeq" id="WP_262572690.1">
    <property type="nucleotide sequence ID" value="NZ_JAOQKJ010000001.1"/>
</dbReference>
<evidence type="ECO:0000313" key="10">
    <source>
        <dbReference type="Proteomes" id="UP001652432"/>
    </source>
</evidence>
<feature type="transmembrane region" description="Helical" evidence="7">
    <location>
        <begin position="122"/>
        <end position="139"/>
    </location>
</feature>
<evidence type="ECO:0000259" key="8">
    <source>
        <dbReference type="Pfam" id="PF00892"/>
    </source>
</evidence>
<feature type="transmembrane region" description="Helical" evidence="7">
    <location>
        <begin position="145"/>
        <end position="165"/>
    </location>
</feature>
<evidence type="ECO:0000256" key="2">
    <source>
        <dbReference type="ARBA" id="ARBA00007362"/>
    </source>
</evidence>
<evidence type="ECO:0000256" key="6">
    <source>
        <dbReference type="ARBA" id="ARBA00023136"/>
    </source>
</evidence>
<dbReference type="InterPro" id="IPR037185">
    <property type="entry name" value="EmrE-like"/>
</dbReference>
<feature type="transmembrane region" description="Helical" evidence="7">
    <location>
        <begin position="208"/>
        <end position="225"/>
    </location>
</feature>
<organism evidence="9 10">
    <name type="scientific">Suilimivivens aceti</name>
    <dbReference type="NCBI Taxonomy" id="2981774"/>
    <lineage>
        <taxon>Bacteria</taxon>
        <taxon>Bacillati</taxon>
        <taxon>Bacillota</taxon>
        <taxon>Clostridia</taxon>
        <taxon>Lachnospirales</taxon>
        <taxon>Lachnospiraceae</taxon>
        <taxon>Suilimivivens</taxon>
    </lineage>
</organism>
<comment type="caution">
    <text evidence="9">The sequence shown here is derived from an EMBL/GenBank/DDBJ whole genome shotgun (WGS) entry which is preliminary data.</text>
</comment>
<accession>A0ABT2SYY4</accession>
<feature type="domain" description="EamA" evidence="8">
    <location>
        <begin position="8"/>
        <end position="135"/>
    </location>
</feature>
<feature type="transmembrane region" description="Helical" evidence="7">
    <location>
        <begin position="64"/>
        <end position="85"/>
    </location>
</feature>
<protein>
    <submittedName>
        <fullName evidence="9">DMT family transporter</fullName>
    </submittedName>
</protein>
<keyword evidence="5 7" id="KW-1133">Transmembrane helix</keyword>
<sequence length="289" mass="30516">MKPISAKLLLTAVFVARGTSFLFSKILMNTMSPMNILAVRFILAFLVLAVIFHKKLLACSKNSLKGGLILGVLYTVCMIFEMYGLRLIDSGVSSLIENMAIVMVPIYAAILARTLPKKKTMLCALLAVIGVGCLSLTQSSCSGGGLGIVLMILAALTYAACIMATEKVTQDADPVTVGMLQLGVMGLLSLIVALASGDFSLPQGSQQWVMLLLLVLLCSCFGFTFQPVGQKYLPAETAAVFTVVNPLTASVMGIAVGGEGMSFLKLVGYVLILLALLLYNLKTNASDGA</sequence>
<comment type="similarity">
    <text evidence="2">Belongs to the EamA transporter family.</text>
</comment>
<evidence type="ECO:0000256" key="4">
    <source>
        <dbReference type="ARBA" id="ARBA00022692"/>
    </source>
</evidence>
<evidence type="ECO:0000256" key="5">
    <source>
        <dbReference type="ARBA" id="ARBA00022989"/>
    </source>
</evidence>
<dbReference type="Pfam" id="PF00892">
    <property type="entry name" value="EamA"/>
    <property type="match status" value="2"/>
</dbReference>
<reference evidence="9 10" key="1">
    <citation type="journal article" date="2021" name="ISME Commun">
        <title>Automated analysis of genomic sequences facilitates high-throughput and comprehensive description of bacteria.</title>
        <authorList>
            <person name="Hitch T.C.A."/>
        </authorList>
    </citation>
    <scope>NUCLEOTIDE SEQUENCE [LARGE SCALE GENOMIC DNA]</scope>
    <source>
        <strain evidence="9 10">Sanger_18</strain>
    </source>
</reference>
<evidence type="ECO:0000313" key="9">
    <source>
        <dbReference type="EMBL" id="MCU6743208.1"/>
    </source>
</evidence>
<gene>
    <name evidence="9" type="ORF">OCV77_01580</name>
</gene>
<dbReference type="InterPro" id="IPR000620">
    <property type="entry name" value="EamA_dom"/>
</dbReference>
<keyword evidence="6 7" id="KW-0472">Membrane</keyword>
<feature type="transmembrane region" description="Helical" evidence="7">
    <location>
        <begin position="91"/>
        <end position="110"/>
    </location>
</feature>
<feature type="transmembrane region" description="Helical" evidence="7">
    <location>
        <begin position="34"/>
        <end position="52"/>
    </location>
</feature>
<proteinExistence type="inferred from homology"/>
<comment type="subcellular location">
    <subcellularLocation>
        <location evidence="1">Cell membrane</location>
        <topology evidence="1">Multi-pass membrane protein</topology>
    </subcellularLocation>
</comment>
<dbReference type="SUPFAM" id="SSF103481">
    <property type="entry name" value="Multidrug resistance efflux transporter EmrE"/>
    <property type="match status" value="2"/>
</dbReference>
<dbReference type="EMBL" id="JAOQKJ010000001">
    <property type="protein sequence ID" value="MCU6743208.1"/>
    <property type="molecule type" value="Genomic_DNA"/>
</dbReference>
<feature type="transmembrane region" description="Helical" evidence="7">
    <location>
        <begin position="177"/>
        <end position="196"/>
    </location>
</feature>
<dbReference type="PANTHER" id="PTHR32322:SF18">
    <property type="entry name" value="S-ADENOSYLMETHIONINE_S-ADENOSYLHOMOCYSTEINE TRANSPORTER"/>
    <property type="match status" value="1"/>
</dbReference>
<keyword evidence="4 7" id="KW-0812">Transmembrane</keyword>
<name>A0ABT2SYY4_9FIRM</name>
<keyword evidence="3" id="KW-1003">Cell membrane</keyword>
<evidence type="ECO:0000256" key="1">
    <source>
        <dbReference type="ARBA" id="ARBA00004651"/>
    </source>
</evidence>
<evidence type="ECO:0000256" key="3">
    <source>
        <dbReference type="ARBA" id="ARBA00022475"/>
    </source>
</evidence>
<dbReference type="PANTHER" id="PTHR32322">
    <property type="entry name" value="INNER MEMBRANE TRANSPORTER"/>
    <property type="match status" value="1"/>
</dbReference>
<feature type="transmembrane region" description="Helical" evidence="7">
    <location>
        <begin position="237"/>
        <end position="257"/>
    </location>
</feature>
<evidence type="ECO:0000256" key="7">
    <source>
        <dbReference type="SAM" id="Phobius"/>
    </source>
</evidence>
<feature type="transmembrane region" description="Helical" evidence="7">
    <location>
        <begin position="263"/>
        <end position="281"/>
    </location>
</feature>
<feature type="domain" description="EamA" evidence="8">
    <location>
        <begin position="146"/>
        <end position="280"/>
    </location>
</feature>
<dbReference type="InterPro" id="IPR050638">
    <property type="entry name" value="AA-Vitamin_Transporters"/>
</dbReference>